<protein>
    <submittedName>
        <fullName evidence="2">Uncharacterized protein</fullName>
    </submittedName>
</protein>
<gene>
    <name evidence="2" type="primary">52</name>
    <name evidence="2" type="ORF">SEA_WYBORN_52</name>
</gene>
<evidence type="ECO:0000313" key="3">
    <source>
        <dbReference type="Proteomes" id="UP001303667"/>
    </source>
</evidence>
<accession>A0AA96K089</accession>
<feature type="compositionally biased region" description="Basic and acidic residues" evidence="1">
    <location>
        <begin position="16"/>
        <end position="32"/>
    </location>
</feature>
<evidence type="ECO:0000313" key="2">
    <source>
        <dbReference type="EMBL" id="WNM67295.1"/>
    </source>
</evidence>
<name>A0AA96K089_9CAUD</name>
<feature type="region of interest" description="Disordered" evidence="1">
    <location>
        <begin position="16"/>
        <end position="35"/>
    </location>
</feature>
<sequence length="75" mass="8716">MRITINIFSINITRAERESVEQSEPEQQRETQLDALVIPADSNETHELSSRDGRHDVVWKSKQRIGFQRSLHSRG</sequence>
<organism evidence="2 3">
    <name type="scientific">Arthrobacter phage Wyborn</name>
    <dbReference type="NCBI Taxonomy" id="3059067"/>
    <lineage>
        <taxon>Viruses</taxon>
        <taxon>Duplodnaviria</taxon>
        <taxon>Heunggongvirae</taxon>
        <taxon>Uroviricota</taxon>
        <taxon>Caudoviricetes</taxon>
        <taxon>Berryhillviridae</taxon>
        <taxon>Sicariusvirus</taxon>
        <taxon>Sicariusvirus wyborn</taxon>
    </lineage>
</organism>
<dbReference type="Proteomes" id="UP001303667">
    <property type="component" value="Segment"/>
</dbReference>
<keyword evidence="3" id="KW-1185">Reference proteome</keyword>
<proteinExistence type="predicted"/>
<evidence type="ECO:0000256" key="1">
    <source>
        <dbReference type="SAM" id="MobiDB-lite"/>
    </source>
</evidence>
<reference evidence="2 3" key="1">
    <citation type="submission" date="2023-08" db="EMBL/GenBank/DDBJ databases">
        <authorList>
            <person name="Beyer A.R."/>
            <person name="Brown C."/>
            <person name="Garland D.S."/>
            <person name="Funderburk A."/>
            <person name="Uzochukwu B."/>
            <person name="Ko C."/>
            <person name="Russell D.A."/>
            <person name="Jacobs-Sera D."/>
            <person name="Hatfull G.F."/>
        </authorList>
    </citation>
    <scope>NUCLEOTIDE SEQUENCE [LARGE SCALE GENOMIC DNA]</scope>
</reference>
<dbReference type="EMBL" id="OR475274">
    <property type="protein sequence ID" value="WNM67295.1"/>
    <property type="molecule type" value="Genomic_DNA"/>
</dbReference>